<dbReference type="AlphaFoldDB" id="A0A6J4ND86"/>
<feature type="compositionally biased region" description="Low complexity" evidence="1">
    <location>
        <begin position="9"/>
        <end position="21"/>
    </location>
</feature>
<evidence type="ECO:0000313" key="2">
    <source>
        <dbReference type="EMBL" id="CAA9382757.1"/>
    </source>
</evidence>
<name>A0A6J4ND86_9RHOB</name>
<dbReference type="EMBL" id="CADCUU010000002">
    <property type="protein sequence ID" value="CAA9382757.1"/>
    <property type="molecule type" value="Genomic_DNA"/>
</dbReference>
<gene>
    <name evidence="2" type="ORF">AVDCRST_MAG15-128</name>
</gene>
<feature type="non-terminal residue" evidence="2">
    <location>
        <position position="1"/>
    </location>
</feature>
<sequence>GHDERRGRQSGTRAAGGARRAVPSRCRNAHRGQHHRAGPAGDPGPGGGSCGCRLRGDRGARDRRRRDPGRCHRRARSFRRSSCRGRRAHPRDRTRDRQHPLRHAVRRKRVRDDGQLRARQAPGL</sequence>
<feature type="compositionally biased region" description="Basic residues" evidence="1">
    <location>
        <begin position="27"/>
        <end position="37"/>
    </location>
</feature>
<reference evidence="2" key="1">
    <citation type="submission" date="2020-02" db="EMBL/GenBank/DDBJ databases">
        <authorList>
            <person name="Meier V. D."/>
        </authorList>
    </citation>
    <scope>NUCLEOTIDE SEQUENCE</scope>
    <source>
        <strain evidence="2">AVDCRST_MAG15</strain>
    </source>
</reference>
<feature type="compositionally biased region" description="Basic residues" evidence="1">
    <location>
        <begin position="61"/>
        <end position="90"/>
    </location>
</feature>
<protein>
    <submittedName>
        <fullName evidence="2">Uncharacterized protein</fullName>
    </submittedName>
</protein>
<feature type="region of interest" description="Disordered" evidence="1">
    <location>
        <begin position="1"/>
        <end position="124"/>
    </location>
</feature>
<evidence type="ECO:0000256" key="1">
    <source>
        <dbReference type="SAM" id="MobiDB-lite"/>
    </source>
</evidence>
<feature type="compositionally biased region" description="Gly residues" evidence="1">
    <location>
        <begin position="41"/>
        <end position="50"/>
    </location>
</feature>
<accession>A0A6J4ND86</accession>
<proteinExistence type="predicted"/>
<feature type="non-terminal residue" evidence="2">
    <location>
        <position position="124"/>
    </location>
</feature>
<organism evidence="2">
    <name type="scientific">uncultured Rubellimicrobium sp</name>
    <dbReference type="NCBI Taxonomy" id="543078"/>
    <lineage>
        <taxon>Bacteria</taxon>
        <taxon>Pseudomonadati</taxon>
        <taxon>Pseudomonadota</taxon>
        <taxon>Alphaproteobacteria</taxon>
        <taxon>Rhodobacterales</taxon>
        <taxon>Roseobacteraceae</taxon>
        <taxon>Rubellimicrobium</taxon>
        <taxon>environmental samples</taxon>
    </lineage>
</organism>
<feature type="compositionally biased region" description="Basic residues" evidence="1">
    <location>
        <begin position="100"/>
        <end position="109"/>
    </location>
</feature>